<dbReference type="AlphaFoldDB" id="M5Q2N2"/>
<organism evidence="10 11">
    <name type="scientific">Desulfocurvibacter africanus PCS</name>
    <dbReference type="NCBI Taxonomy" id="1262666"/>
    <lineage>
        <taxon>Bacteria</taxon>
        <taxon>Pseudomonadati</taxon>
        <taxon>Thermodesulfobacteriota</taxon>
        <taxon>Desulfovibrionia</taxon>
        <taxon>Desulfovibrionales</taxon>
        <taxon>Desulfovibrionaceae</taxon>
        <taxon>Desulfocurvibacter</taxon>
    </lineage>
</organism>
<dbReference type="GO" id="GO:0006935">
    <property type="term" value="P:chemotaxis"/>
    <property type="evidence" value="ECO:0007669"/>
    <property type="project" value="UniProtKB-KW"/>
</dbReference>
<dbReference type="PROSITE" id="PS50885">
    <property type="entry name" value="HAMP"/>
    <property type="match status" value="1"/>
</dbReference>
<dbReference type="Pfam" id="PF12729">
    <property type="entry name" value="4HB_MCP_1"/>
    <property type="match status" value="1"/>
</dbReference>
<proteinExistence type="inferred from homology"/>
<feature type="domain" description="HAMP" evidence="9">
    <location>
        <begin position="217"/>
        <end position="269"/>
    </location>
</feature>
<dbReference type="RefSeq" id="WP_005986090.1">
    <property type="nucleotide sequence ID" value="NZ_AOSV01000017.1"/>
</dbReference>
<dbReference type="GO" id="GO:0004888">
    <property type="term" value="F:transmembrane signaling receptor activity"/>
    <property type="evidence" value="ECO:0007669"/>
    <property type="project" value="InterPro"/>
</dbReference>
<dbReference type="GO" id="GO:0007165">
    <property type="term" value="P:signal transduction"/>
    <property type="evidence" value="ECO:0007669"/>
    <property type="project" value="UniProtKB-KW"/>
</dbReference>
<feature type="region of interest" description="Disordered" evidence="6">
    <location>
        <begin position="279"/>
        <end position="300"/>
    </location>
</feature>
<gene>
    <name evidence="10" type="ORF">PCS_01697</name>
</gene>
<dbReference type="InterPro" id="IPR004089">
    <property type="entry name" value="MCPsignal_dom"/>
</dbReference>
<feature type="coiled-coil region" evidence="5">
    <location>
        <begin position="460"/>
        <end position="498"/>
    </location>
</feature>
<dbReference type="PANTHER" id="PTHR43531">
    <property type="entry name" value="PROTEIN ICFG"/>
    <property type="match status" value="1"/>
</dbReference>
<keyword evidence="7" id="KW-0472">Membrane</keyword>
<evidence type="ECO:0000256" key="7">
    <source>
        <dbReference type="SAM" id="Phobius"/>
    </source>
</evidence>
<keyword evidence="5" id="KW-0175">Coiled coil</keyword>
<dbReference type="Pfam" id="PF00672">
    <property type="entry name" value="HAMP"/>
    <property type="match status" value="1"/>
</dbReference>
<evidence type="ECO:0000259" key="8">
    <source>
        <dbReference type="PROSITE" id="PS50111"/>
    </source>
</evidence>
<feature type="compositionally biased region" description="Basic and acidic residues" evidence="6">
    <location>
        <begin position="554"/>
        <end position="568"/>
    </location>
</feature>
<dbReference type="Pfam" id="PF00015">
    <property type="entry name" value="MCPsignal"/>
    <property type="match status" value="1"/>
</dbReference>
<dbReference type="Proteomes" id="UP000011922">
    <property type="component" value="Unassembled WGS sequence"/>
</dbReference>
<dbReference type="OrthoDB" id="5415757at2"/>
<evidence type="ECO:0000256" key="3">
    <source>
        <dbReference type="ARBA" id="ARBA00029447"/>
    </source>
</evidence>
<dbReference type="PRINTS" id="PR00260">
    <property type="entry name" value="CHEMTRNSDUCR"/>
</dbReference>
<keyword evidence="4" id="KW-0807">Transducer</keyword>
<evidence type="ECO:0000313" key="10">
    <source>
        <dbReference type="EMBL" id="EMG37558.1"/>
    </source>
</evidence>
<dbReference type="PATRIC" id="fig|1262666.3.peg.1718"/>
<keyword evidence="7" id="KW-0812">Transmembrane</keyword>
<dbReference type="CDD" id="cd11386">
    <property type="entry name" value="MCP_signal"/>
    <property type="match status" value="1"/>
</dbReference>
<dbReference type="InterPro" id="IPR024478">
    <property type="entry name" value="HlyB_4HB_MCP"/>
</dbReference>
<sequence length="568" mass="61313">MAAMGNVRIGSKLLGGFATLGLLLVASGLVGWYGASSIQSSLLEIFQQRMPSINYLLQVDRDLHQLIVAERSLISANPGEQIYKDLLSEHETNLKQADERWKKFKALSTSAEEAAVMPKYEARREEWIEVSKRILDALKSNSAEGRDMARILALSVGRDKFDAMRAHLDELTEINEQTAAQAEKSAAAMYSKIKVIIFSMICIGMTASLFLAFLLTRGIVRPLTKGVELAKAMAEGDFTRRLDIDQKDEVGVLAKALNDMVTCLRDVVMEVKSASDNVASGSEELSASSESMSQGATEQAASVEEVSSSMEQMAANIRQNADNAQQTEQMALKTAKDARESGQAVEHTVEAMKEIAEKISIIEEIARQTNLLALNAAIEAARAGEHGKGFAVVAAEVRKLAERSGTAAGEIRELSAASVQVAVRAGEMLTRIVPDIQRTAELVQEIAAASNEQNSGAEQINKAIQQLDKVIQQNAAVAEETSSTSEELSSQAEQLQSTIGFFQVGQTDSVTTNRPSSALKAANPARSTALPGNGKGRNIAKAQGGAKRVSLDMSHARGHDEDQEFERF</sequence>
<dbReference type="SUPFAM" id="SSF58104">
    <property type="entry name" value="Methyl-accepting chemotaxis protein (MCP) signaling domain"/>
    <property type="match status" value="1"/>
</dbReference>
<protein>
    <submittedName>
        <fullName evidence="10">Methyl-accepting chemotaxis protein</fullName>
    </submittedName>
</protein>
<dbReference type="PROSITE" id="PS50111">
    <property type="entry name" value="CHEMOTAXIS_TRANSDUC_2"/>
    <property type="match status" value="1"/>
</dbReference>
<comment type="subcellular location">
    <subcellularLocation>
        <location evidence="1">Membrane</location>
    </subcellularLocation>
</comment>
<evidence type="ECO:0000313" key="11">
    <source>
        <dbReference type="Proteomes" id="UP000011922"/>
    </source>
</evidence>
<feature type="region of interest" description="Disordered" evidence="6">
    <location>
        <begin position="508"/>
        <end position="568"/>
    </location>
</feature>
<keyword evidence="7" id="KW-1133">Transmembrane helix</keyword>
<dbReference type="InterPro" id="IPR003660">
    <property type="entry name" value="HAMP_dom"/>
</dbReference>
<dbReference type="CDD" id="cd06225">
    <property type="entry name" value="HAMP"/>
    <property type="match status" value="1"/>
</dbReference>
<dbReference type="SMART" id="SM00304">
    <property type="entry name" value="HAMP"/>
    <property type="match status" value="1"/>
</dbReference>
<keyword evidence="2" id="KW-0145">Chemotaxis</keyword>
<feature type="domain" description="Methyl-accepting transducer" evidence="8">
    <location>
        <begin position="274"/>
        <end position="489"/>
    </location>
</feature>
<comment type="caution">
    <text evidence="10">The sequence shown here is derived from an EMBL/GenBank/DDBJ whole genome shotgun (WGS) entry which is preliminary data.</text>
</comment>
<dbReference type="SMART" id="SM00283">
    <property type="entry name" value="MA"/>
    <property type="match status" value="1"/>
</dbReference>
<evidence type="ECO:0000256" key="1">
    <source>
        <dbReference type="ARBA" id="ARBA00004370"/>
    </source>
</evidence>
<comment type="similarity">
    <text evidence="3">Belongs to the methyl-accepting chemotaxis (MCP) protein family.</text>
</comment>
<evidence type="ECO:0000256" key="2">
    <source>
        <dbReference type="ARBA" id="ARBA00022500"/>
    </source>
</evidence>
<feature type="compositionally biased region" description="Low complexity" evidence="6">
    <location>
        <begin position="280"/>
        <end position="300"/>
    </location>
</feature>
<feature type="transmembrane region" description="Helical" evidence="7">
    <location>
        <begin position="195"/>
        <end position="215"/>
    </location>
</feature>
<dbReference type="Gene3D" id="1.10.287.950">
    <property type="entry name" value="Methyl-accepting chemotaxis protein"/>
    <property type="match status" value="1"/>
</dbReference>
<evidence type="ECO:0000256" key="4">
    <source>
        <dbReference type="PROSITE-ProRule" id="PRU00284"/>
    </source>
</evidence>
<evidence type="ECO:0000256" key="5">
    <source>
        <dbReference type="SAM" id="Coils"/>
    </source>
</evidence>
<dbReference type="InterPro" id="IPR004090">
    <property type="entry name" value="Chemotax_Me-accpt_rcpt"/>
</dbReference>
<dbReference type="InterPro" id="IPR051310">
    <property type="entry name" value="MCP_chemotaxis"/>
</dbReference>
<accession>M5Q2N2</accession>
<dbReference type="FunFam" id="1.10.287.950:FF:000001">
    <property type="entry name" value="Methyl-accepting chemotaxis sensory transducer"/>
    <property type="match status" value="1"/>
</dbReference>
<dbReference type="GO" id="GO:0005886">
    <property type="term" value="C:plasma membrane"/>
    <property type="evidence" value="ECO:0007669"/>
    <property type="project" value="TreeGrafter"/>
</dbReference>
<dbReference type="EMBL" id="AOSV01000017">
    <property type="protein sequence ID" value="EMG37558.1"/>
    <property type="molecule type" value="Genomic_DNA"/>
</dbReference>
<reference evidence="10 11" key="1">
    <citation type="journal article" date="2013" name="Genome Announc.">
        <title>Draft Genome Sequence for Desulfovibrio africanus Strain PCS.</title>
        <authorList>
            <person name="Brown S.D."/>
            <person name="Utturkar S.M."/>
            <person name="Arkin A.P."/>
            <person name="Deutschbauer A.M."/>
            <person name="Elias D.A."/>
            <person name="Hazen T.C."/>
            <person name="Chakraborty R."/>
        </authorList>
    </citation>
    <scope>NUCLEOTIDE SEQUENCE [LARGE SCALE GENOMIC DNA]</scope>
    <source>
        <strain evidence="10 11">PCS</strain>
    </source>
</reference>
<evidence type="ECO:0000256" key="6">
    <source>
        <dbReference type="SAM" id="MobiDB-lite"/>
    </source>
</evidence>
<evidence type="ECO:0000259" key="9">
    <source>
        <dbReference type="PROSITE" id="PS50885"/>
    </source>
</evidence>
<dbReference type="PANTHER" id="PTHR43531:SF11">
    <property type="entry name" value="METHYL-ACCEPTING CHEMOTAXIS PROTEIN 3"/>
    <property type="match status" value="1"/>
</dbReference>
<name>M5Q2N2_DESAF</name>